<keyword evidence="2" id="KW-0456">Lyase</keyword>
<name>A0A1I3HV27_9FIRM</name>
<gene>
    <name evidence="3" type="ORF">SAMN05192551_1174</name>
</gene>
<dbReference type="InterPro" id="IPR002762">
    <property type="entry name" value="CbiX-like"/>
</dbReference>
<dbReference type="GO" id="GO:0046872">
    <property type="term" value="F:metal ion binding"/>
    <property type="evidence" value="ECO:0007669"/>
    <property type="project" value="UniProtKB-KW"/>
</dbReference>
<accession>A0A1I3HV27</accession>
<dbReference type="OrthoDB" id="9797895at2"/>
<dbReference type="Pfam" id="PF01903">
    <property type="entry name" value="CbiX"/>
    <property type="match status" value="1"/>
</dbReference>
<dbReference type="RefSeq" id="WP_093373888.1">
    <property type="nucleotide sequence ID" value="NZ_FOQA01000017.1"/>
</dbReference>
<sequence>MKKALLILAHGSRVPETCDTVKNLAEAVKEKSEGLFPLSGYGFLQFAKPTFEEAAEKLIQEGAEEMVVSPFFLFAGHHMQHDLPEAIEALQQKYPKVTFKTTDVIGDDPRMADILLDQIQKVK</sequence>
<evidence type="ECO:0000256" key="1">
    <source>
        <dbReference type="ARBA" id="ARBA00022723"/>
    </source>
</evidence>
<dbReference type="Proteomes" id="UP000199287">
    <property type="component" value="Unassembled WGS sequence"/>
</dbReference>
<evidence type="ECO:0000313" key="3">
    <source>
        <dbReference type="EMBL" id="SFI39618.1"/>
    </source>
</evidence>
<protein>
    <submittedName>
        <fullName evidence="3">Sirohydrochlorin cobaltochelatase</fullName>
    </submittedName>
</protein>
<organism evidence="3 4">
    <name type="scientific">Tindallia magadiensis</name>
    <dbReference type="NCBI Taxonomy" id="69895"/>
    <lineage>
        <taxon>Bacteria</taxon>
        <taxon>Bacillati</taxon>
        <taxon>Bacillota</taxon>
        <taxon>Clostridia</taxon>
        <taxon>Peptostreptococcales</taxon>
        <taxon>Tindalliaceae</taxon>
        <taxon>Tindallia</taxon>
    </lineage>
</organism>
<dbReference type="PANTHER" id="PTHR33542:SF3">
    <property type="entry name" value="SIROHYDROCHLORIN FERROCHELATASE, CHLOROPLASTIC"/>
    <property type="match status" value="1"/>
</dbReference>
<keyword evidence="4" id="KW-1185">Reference proteome</keyword>
<dbReference type="Gene3D" id="3.40.50.1400">
    <property type="match status" value="1"/>
</dbReference>
<dbReference type="EMBL" id="FOQA01000017">
    <property type="protein sequence ID" value="SFI39618.1"/>
    <property type="molecule type" value="Genomic_DNA"/>
</dbReference>
<keyword evidence="1" id="KW-0479">Metal-binding</keyword>
<evidence type="ECO:0000313" key="4">
    <source>
        <dbReference type="Proteomes" id="UP000199287"/>
    </source>
</evidence>
<proteinExistence type="predicted"/>
<reference evidence="4" key="1">
    <citation type="submission" date="2016-10" db="EMBL/GenBank/DDBJ databases">
        <authorList>
            <person name="Varghese N."/>
            <person name="Submissions S."/>
        </authorList>
    </citation>
    <scope>NUCLEOTIDE SEQUENCE [LARGE SCALE GENOMIC DNA]</scope>
    <source>
        <strain evidence="4">Z-7934</strain>
    </source>
</reference>
<dbReference type="CDD" id="cd03416">
    <property type="entry name" value="CbiX_SirB_N"/>
    <property type="match status" value="1"/>
</dbReference>
<dbReference type="AlphaFoldDB" id="A0A1I3HV27"/>
<evidence type="ECO:0000256" key="2">
    <source>
        <dbReference type="ARBA" id="ARBA00023239"/>
    </source>
</evidence>
<dbReference type="STRING" id="69895.SAMN05192551_1174"/>
<dbReference type="SUPFAM" id="SSF53800">
    <property type="entry name" value="Chelatase"/>
    <property type="match status" value="1"/>
</dbReference>
<dbReference type="InterPro" id="IPR050963">
    <property type="entry name" value="Sirohydro_Cobaltochel/CbiX"/>
</dbReference>
<dbReference type="PANTHER" id="PTHR33542">
    <property type="entry name" value="SIROHYDROCHLORIN FERROCHELATASE, CHLOROPLASTIC"/>
    <property type="match status" value="1"/>
</dbReference>
<dbReference type="GO" id="GO:0016829">
    <property type="term" value="F:lyase activity"/>
    <property type="evidence" value="ECO:0007669"/>
    <property type="project" value="UniProtKB-KW"/>
</dbReference>